<dbReference type="AlphaFoldDB" id="R0LHK5"/>
<proteinExistence type="predicted"/>
<keyword evidence="2" id="KW-1185">Reference proteome</keyword>
<dbReference type="Proteomes" id="UP000296049">
    <property type="component" value="Unassembled WGS sequence"/>
</dbReference>
<evidence type="ECO:0000313" key="2">
    <source>
        <dbReference type="Proteomes" id="UP000296049"/>
    </source>
</evidence>
<organism evidence="1 2">
    <name type="scientific">Anas platyrhynchos</name>
    <name type="common">Mallard</name>
    <name type="synonym">Anas boschas</name>
    <dbReference type="NCBI Taxonomy" id="8839"/>
    <lineage>
        <taxon>Eukaryota</taxon>
        <taxon>Metazoa</taxon>
        <taxon>Chordata</taxon>
        <taxon>Craniata</taxon>
        <taxon>Vertebrata</taxon>
        <taxon>Euteleostomi</taxon>
        <taxon>Archelosauria</taxon>
        <taxon>Archosauria</taxon>
        <taxon>Dinosauria</taxon>
        <taxon>Saurischia</taxon>
        <taxon>Theropoda</taxon>
        <taxon>Coelurosauria</taxon>
        <taxon>Aves</taxon>
        <taxon>Neognathae</taxon>
        <taxon>Galloanserae</taxon>
        <taxon>Anseriformes</taxon>
        <taxon>Anatidae</taxon>
        <taxon>Anatinae</taxon>
        <taxon>Anas</taxon>
    </lineage>
</organism>
<reference evidence="2" key="1">
    <citation type="journal article" date="2013" name="Nat. Genet.">
        <title>The duck genome and transcriptome provide insight into an avian influenza virus reservoir species.</title>
        <authorList>
            <person name="Huang Y."/>
            <person name="Li Y."/>
            <person name="Burt D.W."/>
            <person name="Chen H."/>
            <person name="Zhang Y."/>
            <person name="Qian W."/>
            <person name="Kim H."/>
            <person name="Gan S."/>
            <person name="Zhao Y."/>
            <person name="Li J."/>
            <person name="Yi K."/>
            <person name="Feng H."/>
            <person name="Zhu P."/>
            <person name="Li B."/>
            <person name="Liu Q."/>
            <person name="Fairley S."/>
            <person name="Magor K.E."/>
            <person name="Du Z."/>
            <person name="Hu X."/>
            <person name="Goodman L."/>
            <person name="Tafer H."/>
            <person name="Vignal A."/>
            <person name="Lee T."/>
            <person name="Kim K.W."/>
            <person name="Sheng Z."/>
            <person name="An Y."/>
            <person name="Searle S."/>
            <person name="Herrero J."/>
            <person name="Groenen M.A."/>
            <person name="Crooijmans R.P."/>
            <person name="Faraut T."/>
            <person name="Cai Q."/>
            <person name="Webster R.G."/>
            <person name="Aldridge J.R."/>
            <person name="Warren W.C."/>
            <person name="Bartschat S."/>
            <person name="Kehr S."/>
            <person name="Marz M."/>
            <person name="Stadler P.F."/>
            <person name="Smith J."/>
            <person name="Kraus R.H."/>
            <person name="Zhao Y."/>
            <person name="Ren L."/>
            <person name="Fei J."/>
            <person name="Morisson M."/>
            <person name="Kaiser P."/>
            <person name="Griffin D.K."/>
            <person name="Rao M."/>
            <person name="Pitel F."/>
            <person name="Wang J."/>
            <person name="Li N."/>
        </authorList>
    </citation>
    <scope>NUCLEOTIDE SEQUENCE [LARGE SCALE GENOMIC DNA]</scope>
</reference>
<sequence>MRSVTTVGSFRTLLSPRMAFLFFIIQRNRGEKKVQRAALVCAHTVASTRNDCRGRFANAKLLVDLEGFRCTMAIHCSGKFQDRRISHCASAGWMICATACFPAAVVPGPAEVGWRWAVGLLPAPGLSFAAVVPMEFCSGGLFLTVIYRLYLRTPHAIRGSACQVSTPFVGTCSCLEMGGKGQDLRAARAPFLPQKLRAAHGGGQEAEDPAGVIKVSVTLLVSTVILKIHRWVAPQEVQQERNEVSLGSRSLCGRYVVTPRCYFVSAQAVTKGFALQARDQIQLHGAAQSACKVRNKEQLRRVSFEVKRALPLVSLEAKRNRQRTSEHHPQLLAQRKKALSFPALLGAVCSPLRGRRLPVFAYARSACRYTRRLTATGARFPRPLRELLLARALVRKHQVKCSETACVVFLSRLVTLRDTEKPSIVVLS</sequence>
<dbReference type="EMBL" id="KB742712">
    <property type="protein sequence ID" value="EOB05169.1"/>
    <property type="molecule type" value="Genomic_DNA"/>
</dbReference>
<gene>
    <name evidence="1" type="ORF">Anapl_03917</name>
</gene>
<accession>R0LHK5</accession>
<evidence type="ECO:0000313" key="1">
    <source>
        <dbReference type="EMBL" id="EOB05169.1"/>
    </source>
</evidence>
<name>R0LHK5_ANAPL</name>
<protein>
    <submittedName>
        <fullName evidence="1">Uncharacterized protein</fullName>
    </submittedName>
</protein>